<dbReference type="PROSITE" id="PS51186">
    <property type="entry name" value="GNAT"/>
    <property type="match status" value="1"/>
</dbReference>
<protein>
    <submittedName>
        <fullName evidence="2">N-acetyltransferase</fullName>
    </submittedName>
</protein>
<accession>A0A9W6J241</accession>
<evidence type="ECO:0000259" key="1">
    <source>
        <dbReference type="PROSITE" id="PS51186"/>
    </source>
</evidence>
<feature type="domain" description="N-acetyltransferase" evidence="1">
    <location>
        <begin position="1"/>
        <end position="140"/>
    </location>
</feature>
<name>A0A9W6J241_9HYPH</name>
<reference evidence="2" key="2">
    <citation type="submission" date="2023-01" db="EMBL/GenBank/DDBJ databases">
        <authorList>
            <person name="Sun Q."/>
            <person name="Evtushenko L."/>
        </authorList>
    </citation>
    <scope>NUCLEOTIDE SEQUENCE</scope>
    <source>
        <strain evidence="2">VKM B-2347</strain>
    </source>
</reference>
<dbReference type="SUPFAM" id="SSF55729">
    <property type="entry name" value="Acyl-CoA N-acyltransferases (Nat)"/>
    <property type="match status" value="1"/>
</dbReference>
<dbReference type="AlphaFoldDB" id="A0A9W6J241"/>
<dbReference type="Pfam" id="PF00583">
    <property type="entry name" value="Acetyltransf_1"/>
    <property type="match status" value="1"/>
</dbReference>
<dbReference type="EMBL" id="BSFI01000007">
    <property type="protein sequence ID" value="GLK67865.1"/>
    <property type="molecule type" value="Genomic_DNA"/>
</dbReference>
<dbReference type="RefSeq" id="WP_271168110.1">
    <property type="nucleotide sequence ID" value="NZ_BSFI01000007.1"/>
</dbReference>
<evidence type="ECO:0000313" key="3">
    <source>
        <dbReference type="Proteomes" id="UP001143372"/>
    </source>
</evidence>
<sequence>MALQIVLADPPAQEDRDAIVRPLVAFNTESFGPSGFRQIALLLRDPETGESVGGLWAKASFGWLYVELLVVPEGARRGGLGSALMLRAEDEARRLGCRGLWVDCFGPMRGFYEKAGYEAFGAIPDHPEGVERVFLRKPLLPLGQF</sequence>
<reference evidence="2" key="1">
    <citation type="journal article" date="2014" name="Int. J. Syst. Evol. Microbiol.">
        <title>Complete genome sequence of Corynebacterium casei LMG S-19264T (=DSM 44701T), isolated from a smear-ripened cheese.</title>
        <authorList>
            <consortium name="US DOE Joint Genome Institute (JGI-PGF)"/>
            <person name="Walter F."/>
            <person name="Albersmeier A."/>
            <person name="Kalinowski J."/>
            <person name="Ruckert C."/>
        </authorList>
    </citation>
    <scope>NUCLEOTIDE SEQUENCE</scope>
    <source>
        <strain evidence="2">VKM B-2347</strain>
    </source>
</reference>
<gene>
    <name evidence="2" type="ORF">GCM10008179_15030</name>
</gene>
<dbReference type="CDD" id="cd04301">
    <property type="entry name" value="NAT_SF"/>
    <property type="match status" value="1"/>
</dbReference>
<dbReference type="GO" id="GO:0016747">
    <property type="term" value="F:acyltransferase activity, transferring groups other than amino-acyl groups"/>
    <property type="evidence" value="ECO:0007669"/>
    <property type="project" value="InterPro"/>
</dbReference>
<comment type="caution">
    <text evidence="2">The sequence shown here is derived from an EMBL/GenBank/DDBJ whole genome shotgun (WGS) entry which is preliminary data.</text>
</comment>
<dbReference type="Gene3D" id="3.40.630.30">
    <property type="match status" value="1"/>
</dbReference>
<keyword evidence="3" id="KW-1185">Reference proteome</keyword>
<dbReference type="Proteomes" id="UP001143372">
    <property type="component" value="Unassembled WGS sequence"/>
</dbReference>
<dbReference type="InterPro" id="IPR000182">
    <property type="entry name" value="GNAT_dom"/>
</dbReference>
<dbReference type="InterPro" id="IPR016181">
    <property type="entry name" value="Acyl_CoA_acyltransferase"/>
</dbReference>
<organism evidence="2 3">
    <name type="scientific">Hansschlegelia plantiphila</name>
    <dbReference type="NCBI Taxonomy" id="374655"/>
    <lineage>
        <taxon>Bacteria</taxon>
        <taxon>Pseudomonadati</taxon>
        <taxon>Pseudomonadota</taxon>
        <taxon>Alphaproteobacteria</taxon>
        <taxon>Hyphomicrobiales</taxon>
        <taxon>Methylopilaceae</taxon>
        <taxon>Hansschlegelia</taxon>
    </lineage>
</organism>
<evidence type="ECO:0000313" key="2">
    <source>
        <dbReference type="EMBL" id="GLK67865.1"/>
    </source>
</evidence>
<proteinExistence type="predicted"/>